<dbReference type="RefSeq" id="WP_305976745.1">
    <property type="nucleotide sequence ID" value="NZ_JAPJDZ010000048.1"/>
</dbReference>
<keyword evidence="1" id="KW-0472">Membrane</keyword>
<keyword evidence="1" id="KW-0812">Transmembrane</keyword>
<organism evidence="3 4">
    <name type="scientific">Rheinheimera baltica</name>
    <dbReference type="NCBI Taxonomy" id="67576"/>
    <lineage>
        <taxon>Bacteria</taxon>
        <taxon>Pseudomonadati</taxon>
        <taxon>Pseudomonadota</taxon>
        <taxon>Gammaproteobacteria</taxon>
        <taxon>Chromatiales</taxon>
        <taxon>Chromatiaceae</taxon>
        <taxon>Rheinheimera</taxon>
    </lineage>
</organism>
<dbReference type="Pfam" id="PF09835">
    <property type="entry name" value="DUF2062"/>
    <property type="match status" value="1"/>
</dbReference>
<evidence type="ECO:0000259" key="2">
    <source>
        <dbReference type="Pfam" id="PF09835"/>
    </source>
</evidence>
<dbReference type="InterPro" id="IPR019935">
    <property type="entry name" value="CHP03546"/>
</dbReference>
<name>A0ABT9I1X8_9GAMM</name>
<protein>
    <submittedName>
        <fullName evidence="3">TIGR03546 family protein</fullName>
    </submittedName>
</protein>
<accession>A0ABT9I1X8</accession>
<gene>
    <name evidence="3" type="ORF">ORJ04_15675</name>
</gene>
<feature type="transmembrane region" description="Helical" evidence="1">
    <location>
        <begin position="109"/>
        <end position="130"/>
    </location>
</feature>
<dbReference type="EMBL" id="JAPJDZ010000048">
    <property type="protein sequence ID" value="MDP5137395.1"/>
    <property type="molecule type" value="Genomic_DNA"/>
</dbReference>
<dbReference type="Proteomes" id="UP001231109">
    <property type="component" value="Unassembled WGS sequence"/>
</dbReference>
<comment type="caution">
    <text evidence="3">The sequence shown here is derived from an EMBL/GenBank/DDBJ whole genome shotgun (WGS) entry which is preliminary data.</text>
</comment>
<evidence type="ECO:0000313" key="3">
    <source>
        <dbReference type="EMBL" id="MDP5137395.1"/>
    </source>
</evidence>
<proteinExistence type="predicted"/>
<dbReference type="InterPro" id="IPR018639">
    <property type="entry name" value="DUF2062"/>
</dbReference>
<feature type="transmembrane region" description="Helical" evidence="1">
    <location>
        <begin position="20"/>
        <end position="47"/>
    </location>
</feature>
<sequence>MLTMLAKILKVLNSQVSPWQIGWAIALGLFVGILPFGLLTLLLVLLVCLLTVNLSTFIVTWGLTEGLMLLFAEPLEQLTWQYAQNDALLRFLANNETAQLLHLHHTLTLGAFILGVVLAFPIAWCSKILVLQYRSRIMSNVEKWKVTQMLKASKLFSLYEKLN</sequence>
<feature type="domain" description="DUF2062" evidence="2">
    <location>
        <begin position="8"/>
        <end position="136"/>
    </location>
</feature>
<dbReference type="NCBIfam" id="TIGR03546">
    <property type="entry name" value="TIGR03546 family protein"/>
    <property type="match status" value="1"/>
</dbReference>
<reference evidence="3 4" key="1">
    <citation type="submission" date="2022-11" db="EMBL/GenBank/DDBJ databases">
        <title>Viruses from the air-sea interface of a natural surface slick.</title>
        <authorList>
            <person name="Rahlff J."/>
            <person name="Holmfeldt K."/>
        </authorList>
    </citation>
    <scope>NUCLEOTIDE SEQUENCE [LARGE SCALE GENOMIC DNA]</scope>
    <source>
        <strain evidence="3 4">SMS4</strain>
    </source>
</reference>
<evidence type="ECO:0000256" key="1">
    <source>
        <dbReference type="SAM" id="Phobius"/>
    </source>
</evidence>
<keyword evidence="4" id="KW-1185">Reference proteome</keyword>
<keyword evidence="1" id="KW-1133">Transmembrane helix</keyword>
<evidence type="ECO:0000313" key="4">
    <source>
        <dbReference type="Proteomes" id="UP001231109"/>
    </source>
</evidence>